<dbReference type="OrthoDB" id="2351920at2759"/>
<evidence type="ECO:0000313" key="2">
    <source>
        <dbReference type="EMBL" id="PLW09900.1"/>
    </source>
</evidence>
<protein>
    <submittedName>
        <fullName evidence="2">Uncharacterized protein</fullName>
    </submittedName>
</protein>
<accession>A0A2N5S9I9</accession>
<dbReference type="Proteomes" id="UP000235388">
    <property type="component" value="Unassembled WGS sequence"/>
</dbReference>
<proteinExistence type="predicted"/>
<comment type="caution">
    <text evidence="2">The sequence shown here is derived from an EMBL/GenBank/DDBJ whole genome shotgun (WGS) entry which is preliminary data.</text>
</comment>
<keyword evidence="3" id="KW-1185">Reference proteome</keyword>
<reference evidence="2 3" key="1">
    <citation type="submission" date="2017-11" db="EMBL/GenBank/DDBJ databases">
        <title>De novo assembly and phasing of dikaryotic genomes from two isolates of Puccinia coronata f. sp. avenae, the causal agent of oat crown rust.</title>
        <authorList>
            <person name="Miller M.E."/>
            <person name="Zhang Y."/>
            <person name="Omidvar V."/>
            <person name="Sperschneider J."/>
            <person name="Schwessinger B."/>
            <person name="Raley C."/>
            <person name="Palmer J.M."/>
            <person name="Garnica D."/>
            <person name="Upadhyaya N."/>
            <person name="Rathjen J."/>
            <person name="Taylor J.M."/>
            <person name="Park R.F."/>
            <person name="Dodds P.N."/>
            <person name="Hirsch C.D."/>
            <person name="Kianian S.F."/>
            <person name="Figueroa M."/>
        </authorList>
    </citation>
    <scope>NUCLEOTIDE SEQUENCE [LARGE SCALE GENOMIC DNA]</scope>
    <source>
        <strain evidence="2">12NC29</strain>
    </source>
</reference>
<dbReference type="EMBL" id="PGCJ01001083">
    <property type="protein sequence ID" value="PLW09900.1"/>
    <property type="molecule type" value="Genomic_DNA"/>
</dbReference>
<gene>
    <name evidence="2" type="ORF">PCANC_21550</name>
</gene>
<evidence type="ECO:0000256" key="1">
    <source>
        <dbReference type="SAM" id="MobiDB-lite"/>
    </source>
</evidence>
<feature type="region of interest" description="Disordered" evidence="1">
    <location>
        <begin position="125"/>
        <end position="225"/>
    </location>
</feature>
<evidence type="ECO:0000313" key="3">
    <source>
        <dbReference type="Proteomes" id="UP000235388"/>
    </source>
</evidence>
<dbReference type="AlphaFoldDB" id="A0A2N5S9I9"/>
<name>A0A2N5S9I9_9BASI</name>
<sequence>MSDDRFTYIHLRAETSLWNYADDQVHWALQDLDDRIDQSAWDMIPPYQNEDDEGILPSHSHPSYPFGNPYDPTQAPIQVPQLARLVNQPLAEGSALLLPAGHHADLLQGAGYCWPELATHRLLPPDPLQLADNDPLPDDIPPDQEFHQHHPSTHHPQDDHPAHHHPHHHPPPDLPPSAAFHSHLRTPASDAYRPPRQPPTGDQTTRYEGEEEDVQQPSPETEAAL</sequence>
<organism evidence="2 3">
    <name type="scientific">Puccinia coronata f. sp. avenae</name>
    <dbReference type="NCBI Taxonomy" id="200324"/>
    <lineage>
        <taxon>Eukaryota</taxon>
        <taxon>Fungi</taxon>
        <taxon>Dikarya</taxon>
        <taxon>Basidiomycota</taxon>
        <taxon>Pucciniomycotina</taxon>
        <taxon>Pucciniomycetes</taxon>
        <taxon>Pucciniales</taxon>
        <taxon>Pucciniaceae</taxon>
        <taxon>Puccinia</taxon>
    </lineage>
</organism>